<feature type="region of interest" description="Disordered" evidence="1">
    <location>
        <begin position="217"/>
        <end position="520"/>
    </location>
</feature>
<accession>A0A6A5Z2X2</accession>
<feature type="region of interest" description="Disordered" evidence="1">
    <location>
        <begin position="161"/>
        <end position="183"/>
    </location>
</feature>
<feature type="compositionally biased region" description="Basic residues" evidence="1">
    <location>
        <begin position="354"/>
        <end position="363"/>
    </location>
</feature>
<keyword evidence="3" id="KW-1185">Reference proteome</keyword>
<feature type="compositionally biased region" description="Low complexity" evidence="1">
    <location>
        <begin position="17"/>
        <end position="31"/>
    </location>
</feature>
<sequence>MPRPKRTKVASTTARVAKPLPLTKAAPAAQKPTKKPDLIESFSDDSDGLVTKATRARRRRPLGSAPQSDADFTMTGALPANGGSSSPKSRSKRRSSSRIVASSETRTPTSVKMNQMRQARRDAKAGLIRPSPAEVRPAVESHDVSIDLDDSLSLDNLLSFDSLDSDSPAHGTRPPSAMKVGGTPAHETSILALTNFRRRPRQPSLLRMVHRTTDVEDNDLDDLDDLDNFNPADESTPLHERKGEIGEDANHEDSGLSLSSVSSRGKKRKLSSPVIQVPRSSPTYDPPSGADVENSHRSSSPSLPEEIVQSTEDAQGETAQLDPEIFSETMAPPRSSSPMVEGIEDSPEPEMSRQRRTRKTRKMTRNDAEDSDDQPDAASKPKARRKAKANNISTAKLQALLPRRRTHISVDRDVYDLERSDDASGPIDSDQDELQMPASRLAGRDRKSAAPKTKTKKKTTRRAKQGNIVLEPTTKPTRTYGRRTSSDKENESSLMLEEVSDDDDVTDVAPKRPATIAKPAPNLTAITQKFAEIDEWEMDFEDVDANGTSSSPWR</sequence>
<evidence type="ECO:0000313" key="3">
    <source>
        <dbReference type="Proteomes" id="UP000799770"/>
    </source>
</evidence>
<proteinExistence type="predicted"/>
<feature type="compositionally biased region" description="Basic residues" evidence="1">
    <location>
        <begin position="453"/>
        <end position="464"/>
    </location>
</feature>
<dbReference type="AlphaFoldDB" id="A0A6A5Z2X2"/>
<organism evidence="2 3">
    <name type="scientific">Lophiotrema nucula</name>
    <dbReference type="NCBI Taxonomy" id="690887"/>
    <lineage>
        <taxon>Eukaryota</taxon>
        <taxon>Fungi</taxon>
        <taxon>Dikarya</taxon>
        <taxon>Ascomycota</taxon>
        <taxon>Pezizomycotina</taxon>
        <taxon>Dothideomycetes</taxon>
        <taxon>Pleosporomycetidae</taxon>
        <taxon>Pleosporales</taxon>
        <taxon>Lophiotremataceae</taxon>
        <taxon>Lophiotrema</taxon>
    </lineage>
</organism>
<name>A0A6A5Z2X2_9PLEO</name>
<reference evidence="2" key="1">
    <citation type="journal article" date="2020" name="Stud. Mycol.">
        <title>101 Dothideomycetes genomes: a test case for predicting lifestyles and emergence of pathogens.</title>
        <authorList>
            <person name="Haridas S."/>
            <person name="Albert R."/>
            <person name="Binder M."/>
            <person name="Bloem J."/>
            <person name="Labutti K."/>
            <person name="Salamov A."/>
            <person name="Andreopoulos B."/>
            <person name="Baker S."/>
            <person name="Barry K."/>
            <person name="Bills G."/>
            <person name="Bluhm B."/>
            <person name="Cannon C."/>
            <person name="Castanera R."/>
            <person name="Culley D."/>
            <person name="Daum C."/>
            <person name="Ezra D."/>
            <person name="Gonzalez J."/>
            <person name="Henrissat B."/>
            <person name="Kuo A."/>
            <person name="Liang C."/>
            <person name="Lipzen A."/>
            <person name="Lutzoni F."/>
            <person name="Magnuson J."/>
            <person name="Mondo S."/>
            <person name="Nolan M."/>
            <person name="Ohm R."/>
            <person name="Pangilinan J."/>
            <person name="Park H.-J."/>
            <person name="Ramirez L."/>
            <person name="Alfaro M."/>
            <person name="Sun H."/>
            <person name="Tritt A."/>
            <person name="Yoshinaga Y."/>
            <person name="Zwiers L.-H."/>
            <person name="Turgeon B."/>
            <person name="Goodwin S."/>
            <person name="Spatafora J."/>
            <person name="Crous P."/>
            <person name="Grigoriev I."/>
        </authorList>
    </citation>
    <scope>NUCLEOTIDE SEQUENCE</scope>
    <source>
        <strain evidence="2">CBS 627.86</strain>
    </source>
</reference>
<dbReference type="Proteomes" id="UP000799770">
    <property type="component" value="Unassembled WGS sequence"/>
</dbReference>
<evidence type="ECO:0000256" key="1">
    <source>
        <dbReference type="SAM" id="MobiDB-lite"/>
    </source>
</evidence>
<evidence type="ECO:0000313" key="2">
    <source>
        <dbReference type="EMBL" id="KAF2113343.1"/>
    </source>
</evidence>
<feature type="region of interest" description="Disordered" evidence="1">
    <location>
        <begin position="1"/>
        <end position="140"/>
    </location>
</feature>
<feature type="compositionally biased region" description="Polar residues" evidence="1">
    <location>
        <begin position="297"/>
        <end position="313"/>
    </location>
</feature>
<feature type="compositionally biased region" description="Basic and acidic residues" evidence="1">
    <location>
        <begin position="236"/>
        <end position="254"/>
    </location>
</feature>
<dbReference type="OrthoDB" id="5423493at2759"/>
<feature type="compositionally biased region" description="Acidic residues" evidence="1">
    <location>
        <begin position="217"/>
        <end position="227"/>
    </location>
</feature>
<protein>
    <submittedName>
        <fullName evidence="2">Uncharacterized protein</fullName>
    </submittedName>
</protein>
<feature type="compositionally biased region" description="Basic and acidic residues" evidence="1">
    <location>
        <begin position="408"/>
        <end position="422"/>
    </location>
</feature>
<feature type="compositionally biased region" description="Polar residues" evidence="1">
    <location>
        <begin position="104"/>
        <end position="117"/>
    </location>
</feature>
<gene>
    <name evidence="2" type="ORF">BDV96DRAFT_578850</name>
</gene>
<dbReference type="EMBL" id="ML977328">
    <property type="protein sequence ID" value="KAF2113343.1"/>
    <property type="molecule type" value="Genomic_DNA"/>
</dbReference>